<gene>
    <name evidence="1" type="ORF">NOO_LOCUS5786</name>
</gene>
<evidence type="ECO:0000313" key="1">
    <source>
        <dbReference type="EMBL" id="VDK79445.1"/>
    </source>
</evidence>
<accession>A0A182ECJ2</accession>
<sequence>MSVPENTYASIHVHLENSWKIFKKDPFSDRSIDFARLIAAYYLGLPLLAPINSGSLPSLYEWPKSPSEINLDEVMLLKRVDIAKTISIICDERAPPVLLWACGHHIEAIYYCDQFRDLKSQAMLRFLEEQLSGLKLLQMFCEERIEMAFNELDSLGEIKEYGIMQNMQFSWGKLVDSLLQMDAITDTRTVSLLIDRILAKMCSIHAMMPLFVNDDISLPRPPVYMCATLITFSEEQSCYIRLWILIQAYARLLSDANILLICIEHFCWNFLEINDECKYFDREFLRKNHYEKSRTKSISFWIRGFLKFILIILRLIARDAASIERRHGLVSNNQIKNAVAKYYDLMNVKEDNDDDDLLVKWMREANQSDFEQLNNLFDYLSTYRSPFAHMNEFCSENITCWRNHLLKEVILQEDVSRREMQQNLQINAVKMKVPDGVLIKAEYIARCWSYPTFVADEGLLAMNLKLCPSDFVHGTISSIAASSVKRMPIIEFAPKTCHRSSLDIGSCSQHPVTITSRSFPTVRRHLKSTDTPEIDRMNSWRKLDNAMQKVNVMIDEVEEELRSTSSYLKALLNSKRKTFAENTANYNGSDRKSCSDSSSLSSQKSETSFVIEPSKFVNDDRYSFDSNREPECHSEIEKLNFDLLSPQPTVRNTAVISTISASASNASPPSQVKPGSQHSVAIPSPLPIWLKLLPVKQKNFLLSLSPMTNQTEGNIFLYLEKRENDSVPEIQLRQMKLLEVMDEEKQLPPSNLKFELVTTIASNQLCD</sequence>
<dbReference type="OrthoDB" id="5876058at2759"/>
<dbReference type="EMBL" id="UYRW01001634">
    <property type="protein sequence ID" value="VDK79445.1"/>
    <property type="molecule type" value="Genomic_DNA"/>
</dbReference>
<name>A0A182ECJ2_ONCOC</name>
<dbReference type="AlphaFoldDB" id="A0A182ECJ2"/>
<dbReference type="WBParaSite" id="nOo.2.0.1.t05786-RA">
    <property type="protein sequence ID" value="nOo.2.0.1.t05786-RA"/>
    <property type="gene ID" value="nOo.2.0.1.g05786"/>
</dbReference>
<protein>
    <submittedName>
        <fullName evidence="3">ANK_REP_REGION domain-containing protein</fullName>
    </submittedName>
</protein>
<evidence type="ECO:0000313" key="2">
    <source>
        <dbReference type="Proteomes" id="UP000271087"/>
    </source>
</evidence>
<evidence type="ECO:0000313" key="3">
    <source>
        <dbReference type="WBParaSite" id="nOo.2.0.1.t05786-RA"/>
    </source>
</evidence>
<dbReference type="Proteomes" id="UP000271087">
    <property type="component" value="Unassembled WGS sequence"/>
</dbReference>
<reference evidence="1 2" key="2">
    <citation type="submission" date="2018-08" db="EMBL/GenBank/DDBJ databases">
        <authorList>
            <person name="Laetsch R D."/>
            <person name="Stevens L."/>
            <person name="Kumar S."/>
            <person name="Blaxter L. M."/>
        </authorList>
    </citation>
    <scope>NUCLEOTIDE SEQUENCE [LARGE SCALE GENOMIC DNA]</scope>
</reference>
<organism evidence="3">
    <name type="scientific">Onchocerca ochengi</name>
    <name type="common">Filarial nematode worm</name>
    <dbReference type="NCBI Taxonomy" id="42157"/>
    <lineage>
        <taxon>Eukaryota</taxon>
        <taxon>Metazoa</taxon>
        <taxon>Ecdysozoa</taxon>
        <taxon>Nematoda</taxon>
        <taxon>Chromadorea</taxon>
        <taxon>Rhabditida</taxon>
        <taxon>Spirurina</taxon>
        <taxon>Spiruromorpha</taxon>
        <taxon>Filarioidea</taxon>
        <taxon>Onchocercidae</taxon>
        <taxon>Onchocerca</taxon>
    </lineage>
</organism>
<keyword evidence="2" id="KW-1185">Reference proteome</keyword>
<reference evidence="3" key="1">
    <citation type="submission" date="2016-06" db="UniProtKB">
        <authorList>
            <consortium name="WormBaseParasite"/>
        </authorList>
    </citation>
    <scope>IDENTIFICATION</scope>
</reference>
<proteinExistence type="predicted"/>